<protein>
    <submittedName>
        <fullName evidence="1">Uncharacterized protein</fullName>
    </submittedName>
</protein>
<evidence type="ECO:0000313" key="1">
    <source>
        <dbReference type="EMBL" id="KAG7441988.1"/>
    </source>
</evidence>
<dbReference type="AlphaFoldDB" id="A0A9P7VJ03"/>
<comment type="caution">
    <text evidence="1">The sequence shown here is derived from an EMBL/GenBank/DDBJ whole genome shotgun (WGS) entry which is preliminary data.</text>
</comment>
<name>A0A9P7VJ03_9AGAR</name>
<proteinExistence type="predicted"/>
<dbReference type="EMBL" id="MU250555">
    <property type="protein sequence ID" value="KAG7441988.1"/>
    <property type="molecule type" value="Genomic_DNA"/>
</dbReference>
<dbReference type="RefSeq" id="XP_043035488.1">
    <property type="nucleotide sequence ID" value="XM_043181007.1"/>
</dbReference>
<dbReference type="GeneID" id="66103303"/>
<accession>A0A9P7VJ03</accession>
<organism evidence="1 2">
    <name type="scientific">Guyanagaster necrorhizus</name>
    <dbReference type="NCBI Taxonomy" id="856835"/>
    <lineage>
        <taxon>Eukaryota</taxon>
        <taxon>Fungi</taxon>
        <taxon>Dikarya</taxon>
        <taxon>Basidiomycota</taxon>
        <taxon>Agaricomycotina</taxon>
        <taxon>Agaricomycetes</taxon>
        <taxon>Agaricomycetidae</taxon>
        <taxon>Agaricales</taxon>
        <taxon>Marasmiineae</taxon>
        <taxon>Physalacriaceae</taxon>
        <taxon>Guyanagaster</taxon>
    </lineage>
</organism>
<evidence type="ECO:0000313" key="2">
    <source>
        <dbReference type="Proteomes" id="UP000812287"/>
    </source>
</evidence>
<keyword evidence="2" id="KW-1185">Reference proteome</keyword>
<dbReference type="Proteomes" id="UP000812287">
    <property type="component" value="Unassembled WGS sequence"/>
</dbReference>
<reference evidence="1" key="1">
    <citation type="submission" date="2020-11" db="EMBL/GenBank/DDBJ databases">
        <title>Adaptations for nitrogen fixation in a non-lichenized fungal sporocarp promotes dispersal by wood-feeding termites.</title>
        <authorList>
            <consortium name="DOE Joint Genome Institute"/>
            <person name="Koch R.A."/>
            <person name="Yoon G."/>
            <person name="Arayal U."/>
            <person name="Lail K."/>
            <person name="Amirebrahimi M."/>
            <person name="Labutti K."/>
            <person name="Lipzen A."/>
            <person name="Riley R."/>
            <person name="Barry K."/>
            <person name="Henrissat B."/>
            <person name="Grigoriev I.V."/>
            <person name="Herr J.R."/>
            <person name="Aime M.C."/>
        </authorList>
    </citation>
    <scope>NUCLEOTIDE SEQUENCE</scope>
    <source>
        <strain evidence="1">MCA 3950</strain>
    </source>
</reference>
<sequence>MPVNLPAIRDQEVEAVMGIDRRIVPYFINRFVGEDDRRKLAKACHDVYQSPGDTDLVVSMMLPVV</sequence>
<gene>
    <name evidence="1" type="ORF">BT62DRAFT_462966</name>
</gene>